<feature type="transmembrane region" description="Helical" evidence="9">
    <location>
        <begin position="458"/>
        <end position="476"/>
    </location>
</feature>
<organism evidence="10 11">
    <name type="scientific">Tilletiaria anomala (strain ATCC 24038 / CBS 436.72 / UBC 951)</name>
    <dbReference type="NCBI Taxonomy" id="1037660"/>
    <lineage>
        <taxon>Eukaryota</taxon>
        <taxon>Fungi</taxon>
        <taxon>Dikarya</taxon>
        <taxon>Basidiomycota</taxon>
        <taxon>Ustilaginomycotina</taxon>
        <taxon>Exobasidiomycetes</taxon>
        <taxon>Georgefischeriales</taxon>
        <taxon>Tilletiariaceae</taxon>
        <taxon>Tilletiaria</taxon>
    </lineage>
</organism>
<evidence type="ECO:0000256" key="3">
    <source>
        <dbReference type="ARBA" id="ARBA00022448"/>
    </source>
</evidence>
<feature type="transmembrane region" description="Helical" evidence="9">
    <location>
        <begin position="367"/>
        <end position="390"/>
    </location>
</feature>
<reference evidence="10 11" key="1">
    <citation type="submission" date="2014-05" db="EMBL/GenBank/DDBJ databases">
        <title>Draft genome sequence of a rare smut relative, Tilletiaria anomala UBC 951.</title>
        <authorList>
            <consortium name="DOE Joint Genome Institute"/>
            <person name="Toome M."/>
            <person name="Kuo A."/>
            <person name="Henrissat B."/>
            <person name="Lipzen A."/>
            <person name="Tritt A."/>
            <person name="Yoshinaga Y."/>
            <person name="Zane M."/>
            <person name="Barry K."/>
            <person name="Grigoriev I.V."/>
            <person name="Spatafora J.W."/>
            <person name="Aimea M.C."/>
        </authorList>
    </citation>
    <scope>NUCLEOTIDE SEQUENCE [LARGE SCALE GENOMIC DNA]</scope>
    <source>
        <strain evidence="10 11">UBC 951</strain>
    </source>
</reference>
<dbReference type="NCBIfam" id="TIGR00728">
    <property type="entry name" value="OPT_sfam"/>
    <property type="match status" value="2"/>
</dbReference>
<feature type="transmembrane region" description="Helical" evidence="9">
    <location>
        <begin position="60"/>
        <end position="82"/>
    </location>
</feature>
<comment type="caution">
    <text evidence="10">The sequence shown here is derived from an EMBL/GenBank/DDBJ whole genome shotgun (WGS) entry which is preliminary data.</text>
</comment>
<keyword evidence="11" id="KW-1185">Reference proteome</keyword>
<feature type="transmembrane region" description="Helical" evidence="9">
    <location>
        <begin position="200"/>
        <end position="225"/>
    </location>
</feature>
<dbReference type="Proteomes" id="UP000027361">
    <property type="component" value="Unassembled WGS sequence"/>
</dbReference>
<feature type="transmembrane region" description="Helical" evidence="9">
    <location>
        <begin position="402"/>
        <end position="421"/>
    </location>
</feature>
<dbReference type="InterPro" id="IPR004648">
    <property type="entry name" value="Oligpept_transpt"/>
</dbReference>
<keyword evidence="5" id="KW-0571">Peptide transport</keyword>
<dbReference type="GO" id="GO:0015031">
    <property type="term" value="P:protein transport"/>
    <property type="evidence" value="ECO:0007669"/>
    <property type="project" value="UniProtKB-KW"/>
</dbReference>
<dbReference type="AlphaFoldDB" id="A0A066WJJ0"/>
<gene>
    <name evidence="10" type="ORF">K437DRAFT_289831</name>
</gene>
<keyword evidence="7 9" id="KW-1133">Transmembrane helix</keyword>
<dbReference type="RefSeq" id="XP_013245562.1">
    <property type="nucleotide sequence ID" value="XM_013390108.1"/>
</dbReference>
<dbReference type="GO" id="GO:0016020">
    <property type="term" value="C:membrane"/>
    <property type="evidence" value="ECO:0007669"/>
    <property type="project" value="UniProtKB-SubCell"/>
</dbReference>
<proteinExistence type="inferred from homology"/>
<feature type="transmembrane region" description="Helical" evidence="9">
    <location>
        <begin position="237"/>
        <end position="256"/>
    </location>
</feature>
<dbReference type="GeneID" id="25267000"/>
<comment type="subcellular location">
    <subcellularLocation>
        <location evidence="1">Membrane</location>
        <topology evidence="1">Multi-pass membrane protein</topology>
    </subcellularLocation>
</comment>
<feature type="transmembrane region" description="Helical" evidence="9">
    <location>
        <begin position="343"/>
        <end position="361"/>
    </location>
</feature>
<evidence type="ECO:0000256" key="6">
    <source>
        <dbReference type="ARBA" id="ARBA00022927"/>
    </source>
</evidence>
<keyword evidence="3" id="KW-0813">Transport</keyword>
<dbReference type="Pfam" id="PF03169">
    <property type="entry name" value="OPT"/>
    <property type="match status" value="2"/>
</dbReference>
<dbReference type="OMA" id="QTPAFAI"/>
<dbReference type="InterPro" id="IPR004813">
    <property type="entry name" value="OPT"/>
</dbReference>
<dbReference type="EMBL" id="JMSN01000007">
    <property type="protein sequence ID" value="KDN52723.1"/>
    <property type="molecule type" value="Genomic_DNA"/>
</dbReference>
<evidence type="ECO:0000256" key="2">
    <source>
        <dbReference type="ARBA" id="ARBA00008807"/>
    </source>
</evidence>
<evidence type="ECO:0000256" key="5">
    <source>
        <dbReference type="ARBA" id="ARBA00022856"/>
    </source>
</evidence>
<name>A0A066WJJ0_TILAU</name>
<keyword evidence="8 9" id="KW-0472">Membrane</keyword>
<dbReference type="InParanoid" id="A0A066WJJ0"/>
<evidence type="ECO:0000256" key="4">
    <source>
        <dbReference type="ARBA" id="ARBA00022692"/>
    </source>
</evidence>
<comment type="similarity">
    <text evidence="2">Belongs to the oligopeptide OPT transporter family.</text>
</comment>
<evidence type="ECO:0000313" key="10">
    <source>
        <dbReference type="EMBL" id="KDN52723.1"/>
    </source>
</evidence>
<evidence type="ECO:0000256" key="1">
    <source>
        <dbReference type="ARBA" id="ARBA00004141"/>
    </source>
</evidence>
<feature type="transmembrane region" description="Helical" evidence="9">
    <location>
        <begin position="89"/>
        <end position="110"/>
    </location>
</feature>
<feature type="transmembrane region" description="Helical" evidence="9">
    <location>
        <begin position="522"/>
        <end position="543"/>
    </location>
</feature>
<feature type="transmembrane region" description="Helical" evidence="9">
    <location>
        <begin position="294"/>
        <end position="312"/>
    </location>
</feature>
<feature type="transmembrane region" description="Helical" evidence="9">
    <location>
        <begin position="550"/>
        <end position="566"/>
    </location>
</feature>
<protein>
    <submittedName>
        <fullName evidence="10">Small oligopeptide transporter</fullName>
    </submittedName>
</protein>
<dbReference type="HOGENOM" id="CLU_004965_1_1_1"/>
<feature type="transmembrane region" description="Helical" evidence="9">
    <location>
        <begin position="572"/>
        <end position="588"/>
    </location>
</feature>
<dbReference type="PANTHER" id="PTHR22601">
    <property type="entry name" value="ISP4 LIKE PROTEIN"/>
    <property type="match status" value="1"/>
</dbReference>
<keyword evidence="4 9" id="KW-0812">Transmembrane</keyword>
<keyword evidence="6" id="KW-0653">Protein transport</keyword>
<evidence type="ECO:0000256" key="7">
    <source>
        <dbReference type="ARBA" id="ARBA00022989"/>
    </source>
</evidence>
<accession>A0A066WJJ0</accession>
<dbReference type="GO" id="GO:0035673">
    <property type="term" value="F:oligopeptide transmembrane transporter activity"/>
    <property type="evidence" value="ECO:0007669"/>
    <property type="project" value="InterPro"/>
</dbReference>
<evidence type="ECO:0000313" key="11">
    <source>
        <dbReference type="Proteomes" id="UP000027361"/>
    </source>
</evidence>
<evidence type="ECO:0000256" key="8">
    <source>
        <dbReference type="ARBA" id="ARBA00023136"/>
    </source>
</evidence>
<evidence type="ECO:0000256" key="9">
    <source>
        <dbReference type="SAM" id="Phobius"/>
    </source>
</evidence>
<dbReference type="OrthoDB" id="9986677at2759"/>
<sequence length="672" mass="74943">MVNDPNLYPELIETAQAALEKHDPTAELDFEGVLEEDSIYPEVRAAVTNIDDPSMPVNKLGAWFLGIVSTILISGINQFFIFQSPLTSITCIIAQLVAFPLGKALALIPYKAEWPLGWFINPGPFNIKEHTLITVMATVAYGQAYATEILTVQKVYYHQEIPAGYQILLRLSTQLTGFSYAGFIRQWLEAAEGSKWSRNHMFVTVFLAILCWEFVPVYLFTSLTYFSWPTWITSENYGINMVFGGTGGIGLNMISLDWSTLGYLGSPLWNPFNSTHVLGANGELEEAAYETYSVPYLPSSFMVSLVHVSLFYGKGTVKQFRRTIGDEPDIHARLMSRYKEAPVWWYTATFLVSFDMAVPAVCSYSTSLPVLALIIALILAAIYTLLLAIISVITGSTIGLNVITEIIIGYMLPGHLAAMMIFKCFDYITMVQAVTFLSDLMFGHYMKVPPRTMFAGQMIAEILSVFVQLGVMAWIFQNVPGLCTADAHPSRFTCSYARTFYTASILWGLIGPRHAFDEGARYQYTNIMFAIGAFLPIPIYFLARKFLKSFVCFINWPIIFSGPGYFPPASAPSYTAWATVGFFFQYFLRKKPRFCNSGTAISVIIITPALQYPRAPALDNVFYTETGIPWWGNNIEANTLHGQGLVRYPVPDQGFAPAPDGQWDPSPSARSA</sequence>